<evidence type="ECO:0000313" key="7">
    <source>
        <dbReference type="Ensembl" id="ENSSDUP00000018324.1"/>
    </source>
</evidence>
<dbReference type="PANTHER" id="PTHR19861">
    <property type="entry name" value="WD40 REPEAT PROTEIN SWD2"/>
    <property type="match status" value="1"/>
</dbReference>
<accession>A0A3B4UI86</accession>
<keyword evidence="5" id="KW-0539">Nucleus</keyword>
<comment type="subcellular location">
    <subcellularLocation>
        <location evidence="1">Nucleus</location>
    </subcellularLocation>
</comment>
<keyword evidence="8" id="KW-1185">Reference proteome</keyword>
<dbReference type="InterPro" id="IPR037867">
    <property type="entry name" value="Swd2/WDR82"/>
</dbReference>
<evidence type="ECO:0000256" key="3">
    <source>
        <dbReference type="ARBA" id="ARBA00022574"/>
    </source>
</evidence>
<dbReference type="Ensembl" id="ENSSDUT00000018655.1">
    <property type="protein sequence ID" value="ENSSDUP00000018324.1"/>
    <property type="gene ID" value="ENSSDUG00000013392.1"/>
</dbReference>
<sequence length="89" mass="9937">MKITDSVFRSFRVARTYRENSQKVNCVDYSPNGESAISSSDDDCIVLYDIREGKVRLPPLRRGLIVSVTGLDSNSVTMGNRFSSLQMEG</sequence>
<dbReference type="Pfam" id="PF00400">
    <property type="entry name" value="WD40"/>
    <property type="match status" value="1"/>
</dbReference>
<evidence type="ECO:0000256" key="2">
    <source>
        <dbReference type="ARBA" id="ARBA00005616"/>
    </source>
</evidence>
<reference evidence="7" key="2">
    <citation type="submission" date="2025-09" db="UniProtKB">
        <authorList>
            <consortium name="Ensembl"/>
        </authorList>
    </citation>
    <scope>IDENTIFICATION</scope>
</reference>
<dbReference type="GO" id="GO:0048188">
    <property type="term" value="C:Set1C/COMPASS complex"/>
    <property type="evidence" value="ECO:0007669"/>
    <property type="project" value="TreeGrafter"/>
</dbReference>
<dbReference type="AlphaFoldDB" id="A0A3B4UI86"/>
<evidence type="ECO:0000313" key="8">
    <source>
        <dbReference type="Proteomes" id="UP000261420"/>
    </source>
</evidence>
<dbReference type="InterPro" id="IPR036322">
    <property type="entry name" value="WD40_repeat_dom_sf"/>
</dbReference>
<name>A0A3B4UI86_SERDU</name>
<keyword evidence="4" id="KW-0677">Repeat</keyword>
<keyword evidence="3 6" id="KW-0853">WD repeat</keyword>
<dbReference type="InterPro" id="IPR001680">
    <property type="entry name" value="WD40_rpt"/>
</dbReference>
<reference evidence="7" key="1">
    <citation type="submission" date="2025-08" db="UniProtKB">
        <authorList>
            <consortium name="Ensembl"/>
        </authorList>
    </citation>
    <scope>IDENTIFICATION</scope>
</reference>
<evidence type="ECO:0000256" key="4">
    <source>
        <dbReference type="ARBA" id="ARBA00022737"/>
    </source>
</evidence>
<proteinExistence type="inferred from homology"/>
<protein>
    <submittedName>
        <fullName evidence="7">Uncharacterized protein</fullName>
    </submittedName>
</protein>
<evidence type="ECO:0000256" key="6">
    <source>
        <dbReference type="PROSITE-ProRule" id="PRU00221"/>
    </source>
</evidence>
<dbReference type="SMART" id="SM00320">
    <property type="entry name" value="WD40"/>
    <property type="match status" value="1"/>
</dbReference>
<dbReference type="STRING" id="41447.ENSSDUP00000018324"/>
<dbReference type="GO" id="GO:0003682">
    <property type="term" value="F:chromatin binding"/>
    <property type="evidence" value="ECO:0007669"/>
    <property type="project" value="TreeGrafter"/>
</dbReference>
<evidence type="ECO:0000256" key="5">
    <source>
        <dbReference type="ARBA" id="ARBA00023242"/>
    </source>
</evidence>
<dbReference type="GeneTree" id="ENSGT00940000171088"/>
<dbReference type="SUPFAM" id="SSF50978">
    <property type="entry name" value="WD40 repeat-like"/>
    <property type="match status" value="1"/>
</dbReference>
<dbReference type="Proteomes" id="UP000261420">
    <property type="component" value="Unplaced"/>
</dbReference>
<dbReference type="PROSITE" id="PS50082">
    <property type="entry name" value="WD_REPEATS_2"/>
    <property type="match status" value="1"/>
</dbReference>
<dbReference type="PANTHER" id="PTHR19861:SF0">
    <property type="entry name" value="WD REPEAT-CONTAINING PROTEIN 82"/>
    <property type="match status" value="1"/>
</dbReference>
<dbReference type="OMA" id="VMMGNRF"/>
<comment type="similarity">
    <text evidence="2">Belongs to the WD repeat SWD2 family.</text>
</comment>
<organism evidence="7 8">
    <name type="scientific">Seriola dumerili</name>
    <name type="common">Greater amberjack</name>
    <name type="synonym">Caranx dumerili</name>
    <dbReference type="NCBI Taxonomy" id="41447"/>
    <lineage>
        <taxon>Eukaryota</taxon>
        <taxon>Metazoa</taxon>
        <taxon>Chordata</taxon>
        <taxon>Craniata</taxon>
        <taxon>Vertebrata</taxon>
        <taxon>Euteleostomi</taxon>
        <taxon>Actinopterygii</taxon>
        <taxon>Neopterygii</taxon>
        <taxon>Teleostei</taxon>
        <taxon>Neoteleostei</taxon>
        <taxon>Acanthomorphata</taxon>
        <taxon>Carangaria</taxon>
        <taxon>Carangiformes</taxon>
        <taxon>Carangidae</taxon>
        <taxon>Seriola</taxon>
    </lineage>
</organism>
<dbReference type="GO" id="GO:0016070">
    <property type="term" value="P:RNA metabolic process"/>
    <property type="evidence" value="ECO:0007669"/>
    <property type="project" value="UniProtKB-ARBA"/>
</dbReference>
<dbReference type="Gene3D" id="2.130.10.10">
    <property type="entry name" value="YVTN repeat-like/Quinoprotein amine dehydrogenase"/>
    <property type="match status" value="1"/>
</dbReference>
<evidence type="ECO:0000256" key="1">
    <source>
        <dbReference type="ARBA" id="ARBA00004123"/>
    </source>
</evidence>
<dbReference type="InterPro" id="IPR015943">
    <property type="entry name" value="WD40/YVTN_repeat-like_dom_sf"/>
</dbReference>
<feature type="repeat" description="WD" evidence="6">
    <location>
        <begin position="17"/>
        <end position="58"/>
    </location>
</feature>